<dbReference type="InterPro" id="IPR004401">
    <property type="entry name" value="YbaB/EbfC"/>
</dbReference>
<dbReference type="PANTHER" id="PTHR33449:SF1">
    <property type="entry name" value="NUCLEOID-ASSOCIATED PROTEIN YBAB"/>
    <property type="match status" value="1"/>
</dbReference>
<dbReference type="InterPro" id="IPR036894">
    <property type="entry name" value="YbaB-like_sf"/>
</dbReference>
<dbReference type="AlphaFoldDB" id="A0A516X7B1"/>
<accession>A0A516X7B1</accession>
<proteinExistence type="inferred from homology"/>
<keyword evidence="5" id="KW-1185">Reference proteome</keyword>
<dbReference type="EMBL" id="CP041765">
    <property type="protein sequence ID" value="QDQ98957.1"/>
    <property type="molecule type" value="Genomic_DNA"/>
</dbReference>
<dbReference type="GO" id="GO:0005829">
    <property type="term" value="C:cytosol"/>
    <property type="evidence" value="ECO:0007669"/>
    <property type="project" value="TreeGrafter"/>
</dbReference>
<name>A0A516X7B1_9ACTN</name>
<sequence>MPDMQQLMAQAQQMQQQMVHAQQELANRQVDGQAGGGLVKATVTGTGELTSIVIDPSVIDPSDAETLQDLVVGAVHDASANAQRTAAELMGPLAGPLGDIGLPGF</sequence>
<keyword evidence="3" id="KW-0175">Coiled coil</keyword>
<dbReference type="SUPFAM" id="SSF82607">
    <property type="entry name" value="YbaB-like"/>
    <property type="match status" value="1"/>
</dbReference>
<dbReference type="PIRSF" id="PIRSF004555">
    <property type="entry name" value="UCP004555"/>
    <property type="match status" value="1"/>
</dbReference>
<dbReference type="GO" id="GO:0003677">
    <property type="term" value="F:DNA binding"/>
    <property type="evidence" value="ECO:0007669"/>
    <property type="project" value="UniProtKB-UniRule"/>
</dbReference>
<keyword evidence="1 2" id="KW-0238">DNA-binding</keyword>
<gene>
    <name evidence="4" type="ORF">FO059_02505</name>
</gene>
<dbReference type="Pfam" id="PF02575">
    <property type="entry name" value="YbaB_DNA_bd"/>
    <property type="match status" value="1"/>
</dbReference>
<dbReference type="KEGG" id="toy:FO059_02505"/>
<evidence type="ECO:0000256" key="1">
    <source>
        <dbReference type="ARBA" id="ARBA00023125"/>
    </source>
</evidence>
<dbReference type="GO" id="GO:0043590">
    <property type="term" value="C:bacterial nucleoid"/>
    <property type="evidence" value="ECO:0007669"/>
    <property type="project" value="UniProtKB-UniRule"/>
</dbReference>
<keyword evidence="2" id="KW-0963">Cytoplasm</keyword>
<organism evidence="4 5">
    <name type="scientific">Tomitella fengzijianii</name>
    <dbReference type="NCBI Taxonomy" id="2597660"/>
    <lineage>
        <taxon>Bacteria</taxon>
        <taxon>Bacillati</taxon>
        <taxon>Actinomycetota</taxon>
        <taxon>Actinomycetes</taxon>
        <taxon>Mycobacteriales</taxon>
        <taxon>Tomitella</taxon>
    </lineage>
</organism>
<reference evidence="4 5" key="1">
    <citation type="submission" date="2019-07" db="EMBL/GenBank/DDBJ databases">
        <title>Tomitella cavernea sp. nov., an actinomycete isolated from soil.</title>
        <authorList>
            <person name="Cheng J."/>
        </authorList>
    </citation>
    <scope>NUCLEOTIDE SEQUENCE [LARGE SCALE GENOMIC DNA]</scope>
    <source>
        <strain evidence="4 5">HY188</strain>
    </source>
</reference>
<comment type="similarity">
    <text evidence="2">Belongs to the YbaB/EbfC family.</text>
</comment>
<evidence type="ECO:0000313" key="4">
    <source>
        <dbReference type="EMBL" id="QDQ98957.1"/>
    </source>
</evidence>
<comment type="function">
    <text evidence="2">Binds to DNA and alters its conformation. May be involved in regulation of gene expression, nucleoid organization and DNA protection.</text>
</comment>
<dbReference type="OrthoDB" id="9809370at2"/>
<dbReference type="HAMAP" id="MF_00274">
    <property type="entry name" value="DNA_YbaB_EbfC"/>
    <property type="match status" value="1"/>
</dbReference>
<evidence type="ECO:0000256" key="3">
    <source>
        <dbReference type="SAM" id="Coils"/>
    </source>
</evidence>
<dbReference type="NCBIfam" id="TIGR00103">
    <property type="entry name" value="DNA_YbaB_EbfC"/>
    <property type="match status" value="1"/>
</dbReference>
<dbReference type="Gene3D" id="3.30.1310.10">
    <property type="entry name" value="Nucleoid-associated protein YbaB-like domain"/>
    <property type="match status" value="1"/>
</dbReference>
<reference evidence="4 5" key="2">
    <citation type="submission" date="2019-07" db="EMBL/GenBank/DDBJ databases">
        <authorList>
            <person name="Huang Y."/>
        </authorList>
    </citation>
    <scope>NUCLEOTIDE SEQUENCE [LARGE SCALE GENOMIC DNA]</scope>
    <source>
        <strain evidence="4 5">HY188</strain>
    </source>
</reference>
<feature type="coiled-coil region" evidence="3">
    <location>
        <begin position="4"/>
        <end position="31"/>
    </location>
</feature>
<dbReference type="PANTHER" id="PTHR33449">
    <property type="entry name" value="NUCLEOID-ASSOCIATED PROTEIN YBAB"/>
    <property type="match status" value="1"/>
</dbReference>
<dbReference type="Proteomes" id="UP000317344">
    <property type="component" value="Chromosome"/>
</dbReference>
<evidence type="ECO:0000313" key="5">
    <source>
        <dbReference type="Proteomes" id="UP000317344"/>
    </source>
</evidence>
<comment type="subunit">
    <text evidence="2">Homodimer.</text>
</comment>
<protein>
    <recommendedName>
        <fullName evidence="2">Nucleoid-associated protein FO059_02505</fullName>
    </recommendedName>
</protein>
<comment type="subcellular location">
    <subcellularLocation>
        <location evidence="2">Cytoplasm</location>
        <location evidence="2">Nucleoid</location>
    </subcellularLocation>
</comment>
<evidence type="ECO:0000256" key="2">
    <source>
        <dbReference type="HAMAP-Rule" id="MF_00274"/>
    </source>
</evidence>